<evidence type="ECO:0000256" key="7">
    <source>
        <dbReference type="ARBA" id="ARBA00022728"/>
    </source>
</evidence>
<evidence type="ECO:0000256" key="9">
    <source>
        <dbReference type="ARBA" id="ARBA00023187"/>
    </source>
</evidence>
<comment type="similarity">
    <text evidence="2">Belongs to the WD repeat PRP19 family.</text>
</comment>
<dbReference type="Gene3D" id="3.30.40.10">
    <property type="entry name" value="Zinc/RING finger domain, C3HC4 (zinc finger)"/>
    <property type="match status" value="1"/>
</dbReference>
<keyword evidence="7" id="KW-0747">Spliceosome</keyword>
<evidence type="ECO:0000256" key="8">
    <source>
        <dbReference type="ARBA" id="ARBA00023055"/>
    </source>
</evidence>
<dbReference type="GO" id="GO:0005681">
    <property type="term" value="C:spliceosomal complex"/>
    <property type="evidence" value="ECO:0007669"/>
    <property type="project" value="UniProtKB-KW"/>
</dbReference>
<dbReference type="PANTHER" id="PTHR16166">
    <property type="entry name" value="VACUOLAR PROTEIN SORTING-ASSOCIATED PROTEIN VPS13"/>
    <property type="match status" value="1"/>
</dbReference>
<sequence length="3673" mass="417397">MFCAISGKPPRVPAISPVSKCLFEKNLLEDYVKENGTDPITNEPLTVDQIITVAQSPSQVSLSNNFNSSTLGTTYSIPSLLSTLQNEWDALMLENFSLRKQLDQITKEYSVALYERDAAKLVAARCMEDKSFSFDDIRSIVNSYAEAMKNDLTNKDSSSIKSEEPVPAVATVTETETDESHMENIEPKWSAQMIEESKNYVKLTNFRVLPEIWMPQDILHLYEDEFENKKLGDMKQFVGLWYAYQAKRFYSFNEADKKITLYTNELENCSKYDIPKSWLEDDKNIPVAFCHTCDEDVIVTISSDDKPRTYNLRKQKMISQSNYDASGVIFMGCHESVMMECVLIVKNNGQTVFMNCYGEDASIISVLPPDPLIVYKYAVLHKDGLLLALGYEGAIALIDISKPKEKPRFMYCNQEIPNNGPIRKVFFPRNGYTMMVESGNEIFTFDLRATDRTVMAIPPLTFDKKFSLHWDLDHSGEILVVNQYEGISQIIQIYNYDNKKGEWQKDVGQMQQTELPGTLKDFVMLQQSDIVAEMSLAATLLNRLLGSYVQNFDPDQLKVGIWSGDVQLKNLTLRKDCLDSLDLPVDVKYGVLGDLVLNVPWSSLKNKPVNIIIQDCYLICVPRDIHSYQSKESLERAFRLKLKRLMEWELTNKTRKNQATQSTNDGSENESFMQSLITKVIDNLQISIKDIHIRYEDSTCIFSPIPSSIGFSLHELSAISTNSNWIPKFIETAQSITHKLLTLDSLSIYWNTDSKEFVQAEIDDPISFLATFKEYVDQYKNSNQYLLRPVTGTGKLSINKAETTEDQPHMDLQLTCNQFGLELDDAQYSGFLHFISILEMKKATQKFKKSRPSYTVEEDPKGWFKYVASCVRDEIHDKNTMWTWDHIKKSAKDRREYIDLWIEKLKTGDIEKPLLDTAKETHLMDLEKELSFDCIVLFRTVANGKYMESRLNSKETTPAISAGSSAQPDAEAKQGTWLSSWWSAEATSTQQDDLVLTDEQKKELYEAIEFNEQLQNNLQNKHVDRQLTQMRVVGILQKGFLILKKKDKNSRLGTMTFKNCNLEFMNREDSSLTNFKLQEFKVEDGSPNSVFKDIICSKETASETNASINHPLFHVLYESNPLDGLADSRIDMRLLGTTVFYHVHFISEIMKFFKPKSNQMDSISAIINAAGTTVEGWTTQTRMGIESLLDEHKTIDLNLDLQAPLIIIPLNPFSWKTPCALIDAGHISLSSDLVSKEKISDIKEMSPSAYEKIDGSEINRLMFDRFVLKSNNTQILIGSDITNTLDSLNKYATTNQFYILEKMQLDIVIDISILPKALKLPRIRVSGHLPSLFMSFNDYQYKIFLDLVRNIMPLAVDVNAETDYYEAGNIQLSPQQQSMEQNILRESVEALENMSEMELKQKLLDIHFDVDEAHFTLYQCQDRETMESNKLIDLILNNYNITFEKLAKQINVNMGVHNMTVEDHIVDTEFPEFRTLVSSEATQENDDIVTLEYKRVQRIVNHDNLLIEVNDQDISINSTKMTLILTPKSILSLMNYMVLTFTDPNAPEMPADKLKHNDENHEDAPQKLKVRFKYEGMDIILNDDSMKLGTFTLSAGEYNMLLLPESMKFNMNFDGIELIDEINEGADKESVFRKLITMNNQGLMELNYEKYDATTNKFNYDSMLSLSAGAMFVNFNKESVRRMILFLKKFRKMKIYFDSLRQAAYNQAPTLSTVNNMKIDMRVKAPIIQFPRAIQNGKSQFDSIKFYLGEIYVENDFKKTDGSNVINHINLGLRNGQMSSLFNLKDNIVQDLYIADELGINFVIDHKQVGDENIPDFKVTGLLDPLSLGVTELQLSFIFDIINLLEATFILPDEETLTSAGTNIDSESLSDSVDGYSSINSSSVVAKSDDEEREYSSIDFEFSAPSLSLTLYDNTNSCSDIEKKSLTKIMIQDMASGIKVHKDGSSEGNAHIAEFTIKDTRDNKDNKHPKLVQRSDSREYQFSAIVSRKVVGKRLVTNISSTIHNPRIILALDHIFAVKRLYDTVMTSRTSMMQSSSNAQPTSVVEPIKSDRESRNIPVNTWQYSLNVIDVAVILLANPSELDSEAVVFGVEQFLFTEQAVMSVSANNIGMFLSRINDLEKNKVRLVDNFSSSLIVDRRDTTPQKLLTKIHASVEPLIMRISLRDIRLATLIFDKAISLMNLNKIGEALKTDNDHASAKSIFSKEFERRMKKYLPSLNSVGSDKPMIIESTTFKDETKFLLKGESFDADFGGCRIILLGDVHEMPIVDTRINSFTVNASDWSTAFDGSTNVDVAINIFNYSRSSWEPLVETVPITLSLKKGLDDMSSLIFDVTSKKNTEITLSARSVAMLASIPKSLTDEIYLAPRGSKKPYRLINDSGLDLNIWISDPSDKEKREGMISLKSNTVEYWEFEDWKSIRERLDTDRTRSIFGVGIDGELYTNTMTIDATFEGELLHVLHPAVNQVHNRIICELVCKEDNVKDITFRSTLLLENITGIPIKFKAIKLDNDRSVEFIIPPSDNKSVPVEFAYASNIYVQPVTENEYEWSPHPIVWKHLLNTPTSVDCTQKNETDSKQIFFEVNAKYDRREPLAKIYPHMKITISPSIIIENLLPCDIQFSIFSNQTDMRNMKFLKKTEKMTVYDISLDEFLLLAIQPLVDDAPLSKASIINTPKKSNLQSEKAITLKLPNGQQLQVYLKYKSIEGSRAKHIKIYSPYIIINCTDRDLYMEGSFGNIMQSKVNLEEGEHYTLPKMFSYDIADDKNNRARVKFRESNWSTPLSLDAIGQSFDVTMGVLNKALECNLGVSIADGTGKYSLSKVVTISPRYIIKNELPFPVNICETGSVNSTEIESQGAVPLYNLRNIINKQLALRKLGSNSEWTAPFFIKDIGLTYLKLLQEDGTHLLVKLEVALDQATIFVRIKDGQNLWPYSIRNFSDTDFIFYQRDPSVVDEYYDVEPEEEKYQSEYSPLYYKVPAKSVMPYAWDYPTARQKKIVLLVRGRKREIQLAEIGTQKPMRLPARVANEEPTIVDLNVIADGPTQALIISNYDPISSIYKLRDIPVEARSGQIQKTTSNRVIRSSTSLSSAPELFETEEEDNKILKNITINIAGFGISLINKQLKELAYISIKGLELSYKDSELYDTFGWKVKWIQIDNQLFGSVYQNVLYPTAIAKTTEDLESHPIFSGSISKVKDDSFGLPYFKHLTFLLQEFSIQLDEDWVYAMIDYMKFPGSPLYDESNNIPLKIKNTLPKLEELNFSNDVYFEMFHIQPTILHLSFVSSETTNANDDEGKNGNDDEPKDKNETDVNSSTSVFLLNVLTMTVGNVNDAPIKLNALFLDNVRVPVPLLMQSVKTHYSQQFFYQIHMILGSADFLGNPVGLFNTISSGVWDLFYEPYQGYMLNDRPQDIGMFLAKGGLSFAKKTVFGLSDSMAKMSGSMAKGLSVTQDSDFQASRKLQQRMNANSRNVFSTSAQSFASTIGSGFASVAMEPIKGSQREGASGFFKGLGKGLVSLPTKTAIGFLDLTNNLSQGVKSSTTILQQQNASSIRLPRYINHDQIIRHYDLRASQGQYWLKTANGGLYQDDHYLAHTVLPGKELSVIISMERITEIRMATQEVMWGIEYHMIQGITLEKGGIRIKLKAQSEYFIPIEDSKEKRSIYKNISIAVVEYNKFCEAAL</sequence>
<dbReference type="SUPFAM" id="SSF50978">
    <property type="entry name" value="WD40 repeat-like"/>
    <property type="match status" value="1"/>
</dbReference>
<dbReference type="Proteomes" id="UP000750334">
    <property type="component" value="Unassembled WGS sequence"/>
</dbReference>
<evidence type="ECO:0000256" key="1">
    <source>
        <dbReference type="ARBA" id="ARBA00004123"/>
    </source>
</evidence>
<dbReference type="GO" id="GO:0016567">
    <property type="term" value="P:protein ubiquitination"/>
    <property type="evidence" value="ECO:0007669"/>
    <property type="project" value="InterPro"/>
</dbReference>
<keyword evidence="10" id="KW-0539">Nucleus</keyword>
<proteinExistence type="inferred from homology"/>
<dbReference type="GO" id="GO:0045053">
    <property type="term" value="P:protein retention in Golgi apparatus"/>
    <property type="evidence" value="ECO:0007669"/>
    <property type="project" value="TreeGrafter"/>
</dbReference>
<dbReference type="GO" id="GO:0006623">
    <property type="term" value="P:protein targeting to vacuole"/>
    <property type="evidence" value="ECO:0007669"/>
    <property type="project" value="TreeGrafter"/>
</dbReference>
<accession>A0A9P7B9K6</accession>
<dbReference type="SUPFAM" id="SSF57850">
    <property type="entry name" value="RING/U-box"/>
    <property type="match status" value="1"/>
</dbReference>
<dbReference type="GO" id="GO:0008380">
    <property type="term" value="P:RNA splicing"/>
    <property type="evidence" value="ECO:0007669"/>
    <property type="project" value="UniProtKB-KW"/>
</dbReference>
<dbReference type="EMBL" id="PUHR01000096">
    <property type="protein sequence ID" value="KAG0667701.1"/>
    <property type="molecule type" value="Genomic_DNA"/>
</dbReference>
<evidence type="ECO:0000313" key="13">
    <source>
        <dbReference type="EMBL" id="KAG0667701.1"/>
    </source>
</evidence>
<dbReference type="InterPro" id="IPR056748">
    <property type="entry name" value="VPS13-like_C"/>
</dbReference>
<dbReference type="InterPro" id="IPR026847">
    <property type="entry name" value="VPS13"/>
</dbReference>
<evidence type="ECO:0000256" key="4">
    <source>
        <dbReference type="ARBA" id="ARBA00022448"/>
    </source>
</evidence>
<evidence type="ECO:0000256" key="11">
    <source>
        <dbReference type="SAM" id="MobiDB-lite"/>
    </source>
</evidence>
<dbReference type="InterPro" id="IPR003613">
    <property type="entry name" value="Ubox_domain"/>
</dbReference>
<keyword evidence="4" id="KW-0813">Transport</keyword>
<feature type="region of interest" description="Disordered" evidence="11">
    <location>
        <begin position="3280"/>
        <end position="3302"/>
    </location>
</feature>
<protein>
    <recommendedName>
        <fullName evidence="12">U-box domain-containing protein</fullName>
    </recommendedName>
</protein>
<dbReference type="FunFam" id="3.30.40.10:FF:000027">
    <property type="entry name" value="Pre-mRNA-processing factor 19, putative"/>
    <property type="match status" value="1"/>
</dbReference>
<dbReference type="SMART" id="SM00504">
    <property type="entry name" value="Ubox"/>
    <property type="match status" value="1"/>
</dbReference>
<evidence type="ECO:0000259" key="12">
    <source>
        <dbReference type="SMART" id="SM00504"/>
    </source>
</evidence>
<evidence type="ECO:0000256" key="3">
    <source>
        <dbReference type="ARBA" id="ARBA00006545"/>
    </source>
</evidence>
<dbReference type="Pfam" id="PF08606">
    <property type="entry name" value="Prp19"/>
    <property type="match status" value="1"/>
</dbReference>
<keyword evidence="14" id="KW-1185">Reference proteome</keyword>
<dbReference type="InterPro" id="IPR013915">
    <property type="entry name" value="Prp19_cc"/>
</dbReference>
<dbReference type="InterPro" id="IPR055340">
    <property type="entry name" value="RING-Ubox_PRP19"/>
</dbReference>
<gene>
    <name evidence="13" type="ORF">C6P45_005460</name>
</gene>
<organism evidence="13 14">
    <name type="scientific">Maudiozyma exigua</name>
    <name type="common">Yeast</name>
    <name type="synonym">Kazachstania exigua</name>
    <dbReference type="NCBI Taxonomy" id="34358"/>
    <lineage>
        <taxon>Eukaryota</taxon>
        <taxon>Fungi</taxon>
        <taxon>Dikarya</taxon>
        <taxon>Ascomycota</taxon>
        <taxon>Saccharomycotina</taxon>
        <taxon>Saccharomycetes</taxon>
        <taxon>Saccharomycetales</taxon>
        <taxon>Saccharomycetaceae</taxon>
        <taxon>Maudiozyma</taxon>
    </lineage>
</organism>
<dbReference type="GO" id="GO:0007005">
    <property type="term" value="P:mitochondrion organization"/>
    <property type="evidence" value="ECO:0007669"/>
    <property type="project" value="TreeGrafter"/>
</dbReference>
<dbReference type="Pfam" id="PF25036">
    <property type="entry name" value="VPS13_VAB"/>
    <property type="match status" value="1"/>
</dbReference>
<dbReference type="Pfam" id="PF25037">
    <property type="entry name" value="VPS13_C"/>
    <property type="match status" value="1"/>
</dbReference>
<reference evidence="13 14" key="1">
    <citation type="submission" date="2020-11" db="EMBL/GenBank/DDBJ databases">
        <title>Kefir isolates.</title>
        <authorList>
            <person name="Marcisauskas S."/>
            <person name="Kim Y."/>
            <person name="Blasche S."/>
        </authorList>
    </citation>
    <scope>NUCLEOTIDE SEQUENCE [LARGE SCALE GENOMIC DNA]</scope>
    <source>
        <strain evidence="13 14">OG2</strain>
    </source>
</reference>
<comment type="subcellular location">
    <subcellularLocation>
        <location evidence="1">Nucleus</location>
    </subcellularLocation>
</comment>
<feature type="domain" description="U-box" evidence="12">
    <location>
        <begin position="1"/>
        <end position="59"/>
    </location>
</feature>
<evidence type="ECO:0000256" key="2">
    <source>
        <dbReference type="ARBA" id="ARBA00006388"/>
    </source>
</evidence>
<dbReference type="Pfam" id="PF12624">
    <property type="entry name" value="VPS13_N"/>
    <property type="match status" value="1"/>
</dbReference>
<dbReference type="GO" id="GO:0006397">
    <property type="term" value="P:mRNA processing"/>
    <property type="evidence" value="ECO:0007669"/>
    <property type="project" value="UniProtKB-KW"/>
</dbReference>
<feature type="compositionally biased region" description="Basic and acidic residues" evidence="11">
    <location>
        <begin position="3285"/>
        <end position="3301"/>
    </location>
</feature>
<evidence type="ECO:0000256" key="10">
    <source>
        <dbReference type="ARBA" id="ARBA00023242"/>
    </source>
</evidence>
<dbReference type="CDD" id="cd16656">
    <property type="entry name" value="RING-Ubox_PRP19"/>
    <property type="match status" value="1"/>
</dbReference>
<comment type="similarity">
    <text evidence="3">Belongs to the VPS13 family.</text>
</comment>
<dbReference type="GO" id="GO:0004842">
    <property type="term" value="F:ubiquitin-protein transferase activity"/>
    <property type="evidence" value="ECO:0007669"/>
    <property type="project" value="InterPro"/>
</dbReference>
<dbReference type="InterPro" id="IPR009543">
    <property type="entry name" value="VPS13_VAB"/>
</dbReference>
<dbReference type="GO" id="GO:0045324">
    <property type="term" value="P:late endosome to vacuole transport"/>
    <property type="evidence" value="ECO:0007669"/>
    <property type="project" value="TreeGrafter"/>
</dbReference>
<keyword evidence="5" id="KW-0853">WD repeat</keyword>
<keyword evidence="8" id="KW-0445">Lipid transport</keyword>
<dbReference type="InterPro" id="IPR026854">
    <property type="entry name" value="VPS13_N"/>
</dbReference>
<comment type="caution">
    <text evidence="13">The sequence shown here is derived from an EMBL/GenBank/DDBJ whole genome shotgun (WGS) entry which is preliminary data.</text>
</comment>
<dbReference type="PANTHER" id="PTHR16166:SF93">
    <property type="entry name" value="INTERMEMBRANE LIPID TRANSFER PROTEIN VPS13"/>
    <property type="match status" value="1"/>
</dbReference>
<keyword evidence="6" id="KW-0507">mRNA processing</keyword>
<dbReference type="InterPro" id="IPR013083">
    <property type="entry name" value="Znf_RING/FYVE/PHD"/>
</dbReference>
<evidence type="ECO:0000256" key="5">
    <source>
        <dbReference type="ARBA" id="ARBA00022574"/>
    </source>
</evidence>
<name>A0A9P7B9K6_MAUEX</name>
<keyword evidence="9" id="KW-0508">mRNA splicing</keyword>
<evidence type="ECO:0000313" key="14">
    <source>
        <dbReference type="Proteomes" id="UP000750334"/>
    </source>
</evidence>
<dbReference type="InterPro" id="IPR036322">
    <property type="entry name" value="WD40_repeat_dom_sf"/>
</dbReference>
<evidence type="ECO:0000256" key="6">
    <source>
        <dbReference type="ARBA" id="ARBA00022664"/>
    </source>
</evidence>
<dbReference type="GO" id="GO:0006869">
    <property type="term" value="P:lipid transport"/>
    <property type="evidence" value="ECO:0007669"/>
    <property type="project" value="UniProtKB-KW"/>
</dbReference>
<dbReference type="OrthoDB" id="428159at2759"/>